<accession>A0A1F6XEY1</accession>
<dbReference type="AlphaFoldDB" id="A0A1F6XEY1"/>
<sequence length="152" mass="16917">MTISNDLLIQIAIFILAASGFLIASHIYRKKTKQNPLICPIKFDCNTVVNSDYSKFFGTPVEILGMLYYAFIALSYLFSILMPNPISAFFSGFLLAASTAAFLFSLYLMGILAFILKKGCSWCFLSAILCTLIFTLSAIYYNFGSAIQIFTQ</sequence>
<feature type="transmembrane region" description="Helical" evidence="10">
    <location>
        <begin position="7"/>
        <end position="28"/>
    </location>
</feature>
<keyword evidence="5 10" id="KW-1133">Transmembrane helix</keyword>
<dbReference type="InterPro" id="IPR038354">
    <property type="entry name" value="VKOR_sf"/>
</dbReference>
<evidence type="ECO:0000313" key="13">
    <source>
        <dbReference type="Proteomes" id="UP000179381"/>
    </source>
</evidence>
<keyword evidence="8" id="KW-1015">Disulfide bond</keyword>
<dbReference type="EMBL" id="MFVH01000007">
    <property type="protein sequence ID" value="OGI92542.1"/>
    <property type="molecule type" value="Genomic_DNA"/>
</dbReference>
<dbReference type="GO" id="GO:0048038">
    <property type="term" value="F:quinone binding"/>
    <property type="evidence" value="ECO:0007669"/>
    <property type="project" value="UniProtKB-KW"/>
</dbReference>
<feature type="transmembrane region" description="Helical" evidence="10">
    <location>
        <begin position="122"/>
        <end position="143"/>
    </location>
</feature>
<evidence type="ECO:0000313" key="12">
    <source>
        <dbReference type="EMBL" id="OGI92542.1"/>
    </source>
</evidence>
<dbReference type="PANTHER" id="PTHR34573">
    <property type="entry name" value="VKC DOMAIN-CONTAINING PROTEIN"/>
    <property type="match status" value="1"/>
</dbReference>
<organism evidence="12 13">
    <name type="scientific">Candidatus Nomurabacteria bacterium RIFCSPLOWO2_01_FULL_46_18</name>
    <dbReference type="NCBI Taxonomy" id="1801783"/>
    <lineage>
        <taxon>Bacteria</taxon>
        <taxon>Candidatus Nomuraibacteriota</taxon>
    </lineage>
</organism>
<evidence type="ECO:0000256" key="9">
    <source>
        <dbReference type="ARBA" id="ARBA00023284"/>
    </source>
</evidence>
<evidence type="ECO:0000256" key="5">
    <source>
        <dbReference type="ARBA" id="ARBA00022989"/>
    </source>
</evidence>
<dbReference type="InterPro" id="IPR012932">
    <property type="entry name" value="VKOR"/>
</dbReference>
<dbReference type="InterPro" id="IPR044698">
    <property type="entry name" value="VKOR/LTO1"/>
</dbReference>
<keyword evidence="9" id="KW-0676">Redox-active center</keyword>
<dbReference type="PANTHER" id="PTHR34573:SF1">
    <property type="entry name" value="VITAMIN K EPOXIDE REDUCTASE DOMAIN-CONTAINING PROTEIN"/>
    <property type="match status" value="1"/>
</dbReference>
<keyword evidence="7 10" id="KW-0472">Membrane</keyword>
<feature type="transmembrane region" description="Helical" evidence="10">
    <location>
        <begin position="63"/>
        <end position="82"/>
    </location>
</feature>
<evidence type="ECO:0000256" key="10">
    <source>
        <dbReference type="SAM" id="Phobius"/>
    </source>
</evidence>
<evidence type="ECO:0000256" key="4">
    <source>
        <dbReference type="ARBA" id="ARBA00022719"/>
    </source>
</evidence>
<dbReference type="Proteomes" id="UP000179381">
    <property type="component" value="Unassembled WGS sequence"/>
</dbReference>
<dbReference type="Gene3D" id="1.20.1440.130">
    <property type="entry name" value="VKOR domain"/>
    <property type="match status" value="1"/>
</dbReference>
<evidence type="ECO:0000259" key="11">
    <source>
        <dbReference type="SMART" id="SM00756"/>
    </source>
</evidence>
<evidence type="ECO:0000256" key="6">
    <source>
        <dbReference type="ARBA" id="ARBA00023002"/>
    </source>
</evidence>
<keyword evidence="6" id="KW-0560">Oxidoreductase</keyword>
<evidence type="ECO:0000256" key="2">
    <source>
        <dbReference type="ARBA" id="ARBA00006214"/>
    </source>
</evidence>
<evidence type="ECO:0000256" key="3">
    <source>
        <dbReference type="ARBA" id="ARBA00022692"/>
    </source>
</evidence>
<comment type="caution">
    <text evidence="12">The sequence shown here is derived from an EMBL/GenBank/DDBJ whole genome shotgun (WGS) entry which is preliminary data.</text>
</comment>
<protein>
    <recommendedName>
        <fullName evidence="11">Vitamin K epoxide reductase domain-containing protein</fullName>
    </recommendedName>
</protein>
<feature type="transmembrane region" description="Helical" evidence="10">
    <location>
        <begin position="88"/>
        <end position="115"/>
    </location>
</feature>
<evidence type="ECO:0000256" key="7">
    <source>
        <dbReference type="ARBA" id="ARBA00023136"/>
    </source>
</evidence>
<comment type="similarity">
    <text evidence="2">Belongs to the VKOR family.</text>
</comment>
<name>A0A1F6XEY1_9BACT</name>
<dbReference type="GO" id="GO:0016491">
    <property type="term" value="F:oxidoreductase activity"/>
    <property type="evidence" value="ECO:0007669"/>
    <property type="project" value="UniProtKB-KW"/>
</dbReference>
<feature type="domain" description="Vitamin K epoxide reductase" evidence="11">
    <location>
        <begin position="6"/>
        <end position="141"/>
    </location>
</feature>
<keyword evidence="4" id="KW-0874">Quinone</keyword>
<dbReference type="Pfam" id="PF07884">
    <property type="entry name" value="VKOR"/>
    <property type="match status" value="1"/>
</dbReference>
<evidence type="ECO:0000256" key="8">
    <source>
        <dbReference type="ARBA" id="ARBA00023157"/>
    </source>
</evidence>
<dbReference type="CDD" id="cd12916">
    <property type="entry name" value="VKOR_1"/>
    <property type="match status" value="1"/>
</dbReference>
<dbReference type="GO" id="GO:0016020">
    <property type="term" value="C:membrane"/>
    <property type="evidence" value="ECO:0007669"/>
    <property type="project" value="UniProtKB-SubCell"/>
</dbReference>
<dbReference type="SMART" id="SM00756">
    <property type="entry name" value="VKc"/>
    <property type="match status" value="1"/>
</dbReference>
<proteinExistence type="inferred from homology"/>
<keyword evidence="3 10" id="KW-0812">Transmembrane</keyword>
<comment type="subcellular location">
    <subcellularLocation>
        <location evidence="1">Membrane</location>
        <topology evidence="1">Multi-pass membrane protein</topology>
    </subcellularLocation>
</comment>
<evidence type="ECO:0000256" key="1">
    <source>
        <dbReference type="ARBA" id="ARBA00004141"/>
    </source>
</evidence>
<reference evidence="12 13" key="1">
    <citation type="journal article" date="2016" name="Nat. Commun.">
        <title>Thousands of microbial genomes shed light on interconnected biogeochemical processes in an aquifer system.</title>
        <authorList>
            <person name="Anantharaman K."/>
            <person name="Brown C.T."/>
            <person name="Hug L.A."/>
            <person name="Sharon I."/>
            <person name="Castelle C.J."/>
            <person name="Probst A.J."/>
            <person name="Thomas B.C."/>
            <person name="Singh A."/>
            <person name="Wilkins M.J."/>
            <person name="Karaoz U."/>
            <person name="Brodie E.L."/>
            <person name="Williams K.H."/>
            <person name="Hubbard S.S."/>
            <person name="Banfield J.F."/>
        </authorList>
    </citation>
    <scope>NUCLEOTIDE SEQUENCE [LARGE SCALE GENOMIC DNA]</scope>
</reference>
<gene>
    <name evidence="12" type="ORF">A2933_00920</name>
</gene>